<evidence type="ECO:0000256" key="5">
    <source>
        <dbReference type="ARBA" id="ARBA00022723"/>
    </source>
</evidence>
<feature type="domain" description="Radical SAM core" evidence="10">
    <location>
        <begin position="191"/>
        <end position="419"/>
    </location>
</feature>
<dbReference type="PANTHER" id="PTHR43409">
    <property type="entry name" value="ANAEROBIC MAGNESIUM-PROTOPORPHYRIN IX MONOMETHYL ESTER CYCLASE-RELATED"/>
    <property type="match status" value="1"/>
</dbReference>
<protein>
    <submittedName>
        <fullName evidence="11">B12-binding domain-containing radical SAM protein</fullName>
    </submittedName>
</protein>
<name>A0AAN1XZB4_UNVUL</name>
<dbReference type="CDD" id="cd01335">
    <property type="entry name" value="Radical_SAM"/>
    <property type="match status" value="1"/>
</dbReference>
<keyword evidence="2" id="KW-0489">Methyltransferase</keyword>
<comment type="cofactor">
    <cofactor evidence="1">
        <name>[4Fe-4S] cluster</name>
        <dbReference type="ChEBI" id="CHEBI:49883"/>
    </cofactor>
</comment>
<evidence type="ECO:0000313" key="12">
    <source>
        <dbReference type="Proteomes" id="UP001317532"/>
    </source>
</evidence>
<keyword evidence="5" id="KW-0479">Metal-binding</keyword>
<dbReference type="PROSITE" id="PS51918">
    <property type="entry name" value="RADICAL_SAM"/>
    <property type="match status" value="1"/>
</dbReference>
<dbReference type="Gene3D" id="3.80.30.20">
    <property type="entry name" value="tm_1862 like domain"/>
    <property type="match status" value="1"/>
</dbReference>
<dbReference type="EMBL" id="AP025523">
    <property type="protein sequence ID" value="BDE08135.1"/>
    <property type="molecule type" value="Genomic_DNA"/>
</dbReference>
<keyword evidence="12" id="KW-1185">Reference proteome</keyword>
<dbReference type="InterPro" id="IPR051198">
    <property type="entry name" value="BchE-like"/>
</dbReference>
<dbReference type="Gene3D" id="3.40.50.280">
    <property type="entry name" value="Cobalamin-binding domain"/>
    <property type="match status" value="1"/>
</dbReference>
<evidence type="ECO:0000259" key="10">
    <source>
        <dbReference type="PROSITE" id="PS51918"/>
    </source>
</evidence>
<dbReference type="InterPro" id="IPR058240">
    <property type="entry name" value="rSAM_sf"/>
</dbReference>
<dbReference type="GO" id="GO:0031419">
    <property type="term" value="F:cobalamin binding"/>
    <property type="evidence" value="ECO:0007669"/>
    <property type="project" value="InterPro"/>
</dbReference>
<dbReference type="GO" id="GO:0051539">
    <property type="term" value="F:4 iron, 4 sulfur cluster binding"/>
    <property type="evidence" value="ECO:0007669"/>
    <property type="project" value="UniProtKB-KW"/>
</dbReference>
<dbReference type="Pfam" id="PF04055">
    <property type="entry name" value="Radical_SAM"/>
    <property type="match status" value="1"/>
</dbReference>
<keyword evidence="7" id="KW-0411">Iron-sulfur</keyword>
<dbReference type="Pfam" id="PF02310">
    <property type="entry name" value="B12-binding"/>
    <property type="match status" value="1"/>
</dbReference>
<evidence type="ECO:0000256" key="2">
    <source>
        <dbReference type="ARBA" id="ARBA00022603"/>
    </source>
</evidence>
<dbReference type="InterPro" id="IPR023404">
    <property type="entry name" value="rSAM_horseshoe"/>
</dbReference>
<dbReference type="SMART" id="SM00729">
    <property type="entry name" value="Elp3"/>
    <property type="match status" value="1"/>
</dbReference>
<dbReference type="InterPro" id="IPR007197">
    <property type="entry name" value="rSAM"/>
</dbReference>
<gene>
    <name evidence="11" type="ORF">WPS_34110</name>
</gene>
<evidence type="ECO:0000313" key="11">
    <source>
        <dbReference type="EMBL" id="BDE08135.1"/>
    </source>
</evidence>
<sequence length="659" mass="70678">MRIVFADNVLLEERAGGFAVAPQPHLGLISLIAVAREHDHEALLDDPKLALLRGDLRLGPRFYEDAAERVVAAGPDAIGFTSLGCNFACTVRMAAAVRAMRPHVPILLGGPHASIVDREILDAFPHFDAIVRNEAEATLPATLDALGGRGALSAIPGITFRELGAAVQTPGSGPLLDLDALPFPAYDAFPVADLGLTSLRVDAGRGCPFGCTFCSSASFFGRRYRLKSPRRLADELDRLAATYGITHFGLTHDLFTVDARRVRAFCEEIAPRGYTWTCSARTDCVDDALLATMREAGCTAIYYGVETGSPRLQPLVGKHLDLDLYHPRIETSLRLKIDTTVSFIIGYPNETAADRAATLELAGESIARYIEGLAVQLHLLTPEPGTALHAEYRETLAFDGHLTDFNFPLLDPADEALLRAHPDAFVCHHYYRVDDDGRDDAIALADGYGLLYGAGHRLLAALQAASGLAWPAFAREVGRMLRAARGDRGAALQGCVDALLGVDHPLADLVRYRLAVAELRPETARRVDGATATGPIRLSASVVPVREGRDGRRLQQRLHDAAPLDEPALPRTPSLVVGDARGENAGAFAVDIRTCELALVLRAPATRAQLAAAFPEDDLDARLWSLSMMGAIVEPQPGDDIPRRSSIVSSATGASLGGT</sequence>
<dbReference type="GO" id="GO:0046872">
    <property type="term" value="F:metal ion binding"/>
    <property type="evidence" value="ECO:0007669"/>
    <property type="project" value="UniProtKB-KW"/>
</dbReference>
<keyword evidence="6" id="KW-0408">Iron</keyword>
<dbReference type="InterPro" id="IPR006158">
    <property type="entry name" value="Cobalamin-bd"/>
</dbReference>
<feature type="domain" description="B12-binding" evidence="9">
    <location>
        <begin position="6"/>
        <end position="153"/>
    </location>
</feature>
<evidence type="ECO:0000256" key="4">
    <source>
        <dbReference type="ARBA" id="ARBA00022691"/>
    </source>
</evidence>
<proteinExistence type="predicted"/>
<evidence type="ECO:0000256" key="1">
    <source>
        <dbReference type="ARBA" id="ARBA00001966"/>
    </source>
</evidence>
<dbReference type="Proteomes" id="UP001317532">
    <property type="component" value="Chromosome"/>
</dbReference>
<keyword evidence="3" id="KW-0808">Transferase</keyword>
<reference evidence="11 12" key="1">
    <citation type="journal article" date="2022" name="ISME Commun">
        <title>Vulcanimicrobium alpinus gen. nov. sp. nov., the first cultivated representative of the candidate phylum 'Eremiobacterota', is a metabolically versatile aerobic anoxygenic phototroph.</title>
        <authorList>
            <person name="Yabe S."/>
            <person name="Muto K."/>
            <person name="Abe K."/>
            <person name="Yokota A."/>
            <person name="Staudigel H."/>
            <person name="Tebo B.M."/>
        </authorList>
    </citation>
    <scope>NUCLEOTIDE SEQUENCE [LARGE SCALE GENOMIC DNA]</scope>
    <source>
        <strain evidence="11 12">WC8-2</strain>
    </source>
</reference>
<evidence type="ECO:0000256" key="6">
    <source>
        <dbReference type="ARBA" id="ARBA00023004"/>
    </source>
</evidence>
<dbReference type="KEGG" id="vab:WPS_34110"/>
<dbReference type="InterPro" id="IPR006638">
    <property type="entry name" value="Elp3/MiaA/NifB-like_rSAM"/>
</dbReference>
<keyword evidence="4" id="KW-0949">S-adenosyl-L-methionine</keyword>
<dbReference type="PROSITE" id="PS51332">
    <property type="entry name" value="B12_BINDING"/>
    <property type="match status" value="1"/>
</dbReference>
<dbReference type="SFLD" id="SFLDS00029">
    <property type="entry name" value="Radical_SAM"/>
    <property type="match status" value="1"/>
</dbReference>
<dbReference type="PANTHER" id="PTHR43409:SF7">
    <property type="entry name" value="BLL1977 PROTEIN"/>
    <property type="match status" value="1"/>
</dbReference>
<evidence type="ECO:0000256" key="7">
    <source>
        <dbReference type="ARBA" id="ARBA00023014"/>
    </source>
</evidence>
<feature type="region of interest" description="Disordered" evidence="8">
    <location>
        <begin position="635"/>
        <end position="659"/>
    </location>
</feature>
<dbReference type="SFLD" id="SFLDG01082">
    <property type="entry name" value="B12-binding_domain_containing"/>
    <property type="match status" value="1"/>
</dbReference>
<organism evidence="11 12">
    <name type="scientific">Vulcanimicrobium alpinum</name>
    <dbReference type="NCBI Taxonomy" id="3016050"/>
    <lineage>
        <taxon>Bacteria</taxon>
        <taxon>Bacillati</taxon>
        <taxon>Vulcanimicrobiota</taxon>
        <taxon>Vulcanimicrobiia</taxon>
        <taxon>Vulcanimicrobiales</taxon>
        <taxon>Vulcanimicrobiaceae</taxon>
        <taxon>Vulcanimicrobium</taxon>
    </lineage>
</organism>
<dbReference type="RefSeq" id="WP_317995682.1">
    <property type="nucleotide sequence ID" value="NZ_AP025523.1"/>
</dbReference>
<dbReference type="GO" id="GO:0003824">
    <property type="term" value="F:catalytic activity"/>
    <property type="evidence" value="ECO:0007669"/>
    <property type="project" value="InterPro"/>
</dbReference>
<evidence type="ECO:0000256" key="8">
    <source>
        <dbReference type="SAM" id="MobiDB-lite"/>
    </source>
</evidence>
<dbReference type="AlphaFoldDB" id="A0AAN1XZB4"/>
<evidence type="ECO:0000256" key="3">
    <source>
        <dbReference type="ARBA" id="ARBA00022679"/>
    </source>
</evidence>
<dbReference type="CDD" id="cd02068">
    <property type="entry name" value="radical_SAM_B12_BD"/>
    <property type="match status" value="1"/>
</dbReference>
<evidence type="ECO:0000259" key="9">
    <source>
        <dbReference type="PROSITE" id="PS51332"/>
    </source>
</evidence>
<dbReference type="GO" id="GO:0005829">
    <property type="term" value="C:cytosol"/>
    <property type="evidence" value="ECO:0007669"/>
    <property type="project" value="TreeGrafter"/>
</dbReference>
<accession>A0AAN1XZB4</accession>
<dbReference type="SFLD" id="SFLDG01123">
    <property type="entry name" value="methyltransferase_(Class_B)"/>
    <property type="match status" value="1"/>
</dbReference>
<dbReference type="InterPro" id="IPR034466">
    <property type="entry name" value="Methyltransferase_Class_B"/>
</dbReference>
<dbReference type="SUPFAM" id="SSF102114">
    <property type="entry name" value="Radical SAM enzymes"/>
    <property type="match status" value="1"/>
</dbReference>